<keyword evidence="4" id="KW-1185">Reference proteome</keyword>
<sequence length="1126" mass="125635">MPPQQDALLHLETTAEKSIGKEINVVDKKDLNHLDLVIEAKNNRLKSEFFYIYDYERFNNCALLKPNFDILAAEAINHTSARYVVHYLTKELKSRLKEIDRKTASKQELNALYDIFKPSLGQFDEDDIAEANNFIKKMFPYEGCSYTGAKLEEIITEANWITIILSLRIIWSLLPDAIVPWESFKKFTDYEKSVQYSHVQSFYQKMPLFLPSHNHCCVLFEFLEIFIAIFGEDYLLDLKSAIDLVFTAGQICFSRDEFKESTDQTDDDLHELQKFYYKRGYSFHHIFVAYLRSLSKEPSFEHQSILDTFKINEYPPTPYKPVSQKALTLTVPADDELKTTNYFKLISMAANATSRIYSSNHTFTKFENKFLDKFEVNPHKIIEHFFSKSSKNYLLKFDKTLDFDNFKVNDEISELRKGLKDATIFENKDFVSTFISEFSRYGFESQRDNGNNASTFLADTINFNFNSKLQNVDSLPVRVSKLDISEWFINAWKYETFLGYLQNTIVLKLTKTIGDCDWLIVTSHEKVSATNRYLTPPSSAHDAIDTNKERELGTSLVDDENDDTSSQKRKSLLPAFQSKCSPSKTKTLNPHGHPHASPLPTKRSPKPDLKRISFPSAPKDIAVFENEAQSKLSPKPEERKINKWDSHSRAKQQHLEQKKKLVQAETNKPLPAPVMPNQRIGTPTQQVTGSIPTPPPMVKDSLNGDSLVSHSSNLLSTADLEIATPMTIKEQKDSPKLTKPDTPGAPGSTSTSPLANRLETPSSSAAQASTSPQAGRDLTKDSHLTTSEAPVVDAKKETAATSSPVVPQRAEQSDVAPDTPASPVQAIESALSPPASPQVKMSHPYQMFRNSTPNKVQGELSSSPVAAPTGTTEATSPVTSSPQFRPPPVKKLSSNETLKTPSTVATDRFQTPPISPPTGEPSGKTNRLSKLIVGTNNTVKSKITSPTGSSPITQVIPKFFSRKSTQDFGKIPSSDSSNSLSHINDGSGTHQQPNILVNNPELKVSVESIPEIPYSPRAVRESRLHSVSDINSASSNTNDSDFSRVIDDNRESFVGNLSTTTRDSKGCFDSDNETTQDTTKTTIHETPTGKASTDLDGLLEEIKESLDNDNFFSVDDLTKTQGIGAS</sequence>
<comment type="caution">
    <text evidence="3">The sequence shown here is derived from an EMBL/GenBank/DDBJ whole genome shotgun (WGS) entry which is preliminary data.</text>
</comment>
<feature type="compositionally biased region" description="Polar residues" evidence="1">
    <location>
        <begin position="848"/>
        <end position="883"/>
    </location>
</feature>
<gene>
    <name evidence="3" type="ORF">BON22_1238</name>
</gene>
<dbReference type="STRING" id="36022.A0A1V2LAM4"/>
<name>A0A1V2LAM4_CYBFA</name>
<feature type="region of interest" description="Disordered" evidence="1">
    <location>
        <begin position="725"/>
        <end position="927"/>
    </location>
</feature>
<protein>
    <recommendedName>
        <fullName evidence="2">Meiotically up-regulated protein Msb1/Mug8 domain-containing protein</fullName>
    </recommendedName>
</protein>
<feature type="region of interest" description="Disordered" evidence="1">
    <location>
        <begin position="665"/>
        <end position="710"/>
    </location>
</feature>
<feature type="compositionally biased region" description="Polar residues" evidence="1">
    <location>
        <begin position="1028"/>
        <end position="1040"/>
    </location>
</feature>
<evidence type="ECO:0000256" key="1">
    <source>
        <dbReference type="SAM" id="MobiDB-lite"/>
    </source>
</evidence>
<feature type="region of interest" description="Disordered" evidence="1">
    <location>
        <begin position="966"/>
        <end position="994"/>
    </location>
</feature>
<evidence type="ECO:0000259" key="2">
    <source>
        <dbReference type="Pfam" id="PF08101"/>
    </source>
</evidence>
<organism evidence="3 4">
    <name type="scientific">Cyberlindnera fabianii</name>
    <name type="common">Yeast</name>
    <name type="synonym">Hansenula fabianii</name>
    <dbReference type="NCBI Taxonomy" id="36022"/>
    <lineage>
        <taxon>Eukaryota</taxon>
        <taxon>Fungi</taxon>
        <taxon>Dikarya</taxon>
        <taxon>Ascomycota</taxon>
        <taxon>Saccharomycotina</taxon>
        <taxon>Saccharomycetes</taxon>
        <taxon>Phaffomycetales</taxon>
        <taxon>Phaffomycetaceae</taxon>
        <taxon>Cyberlindnera</taxon>
    </lineage>
</organism>
<dbReference type="VEuPathDB" id="FungiDB:BON22_1238"/>
<feature type="compositionally biased region" description="Polar residues" evidence="1">
    <location>
        <begin position="982"/>
        <end position="994"/>
    </location>
</feature>
<dbReference type="AlphaFoldDB" id="A0A1V2LAM4"/>
<dbReference type="Proteomes" id="UP000189513">
    <property type="component" value="Unassembled WGS sequence"/>
</dbReference>
<feature type="domain" description="Meiotically up-regulated protein Msb1/Mug8" evidence="2">
    <location>
        <begin position="125"/>
        <end position="522"/>
    </location>
</feature>
<feature type="region of interest" description="Disordered" evidence="1">
    <location>
        <begin position="1055"/>
        <end position="1093"/>
    </location>
</feature>
<accession>A0A1V2LAM4</accession>
<dbReference type="EMBL" id="MPUK01000002">
    <property type="protein sequence ID" value="ONH68873.1"/>
    <property type="molecule type" value="Genomic_DNA"/>
</dbReference>
<dbReference type="Pfam" id="PF08101">
    <property type="entry name" value="Msb1-Mug8_dom"/>
    <property type="match status" value="1"/>
</dbReference>
<feature type="compositionally biased region" description="Basic and acidic residues" evidence="1">
    <location>
        <begin position="542"/>
        <end position="552"/>
    </location>
</feature>
<feature type="compositionally biased region" description="Low complexity" evidence="1">
    <location>
        <begin position="1075"/>
        <end position="1086"/>
    </location>
</feature>
<feature type="region of interest" description="Disordered" evidence="1">
    <location>
        <begin position="1021"/>
        <end position="1043"/>
    </location>
</feature>
<proteinExistence type="predicted"/>
<feature type="region of interest" description="Disordered" evidence="1">
    <location>
        <begin position="532"/>
        <end position="613"/>
    </location>
</feature>
<feature type="compositionally biased region" description="Basic and acidic residues" evidence="1">
    <location>
        <begin position="729"/>
        <end position="739"/>
    </location>
</feature>
<feature type="compositionally biased region" description="Polar residues" evidence="1">
    <location>
        <begin position="578"/>
        <end position="588"/>
    </location>
</feature>
<dbReference type="InterPro" id="IPR012965">
    <property type="entry name" value="Msb1/Mug8_dom"/>
</dbReference>
<evidence type="ECO:0000313" key="4">
    <source>
        <dbReference type="Proteomes" id="UP000189513"/>
    </source>
</evidence>
<feature type="compositionally biased region" description="Low complexity" evidence="1">
    <location>
        <begin position="760"/>
        <end position="774"/>
    </location>
</feature>
<dbReference type="OMA" id="ITEANWI"/>
<reference evidence="4" key="1">
    <citation type="journal article" date="2017" name="Genome Announc.">
        <title>Genome sequences of Cyberlindnera fabianii 65, Pichia kudriavzevii 129, and Saccharomyces cerevisiae 131 isolated from fermented masau fruits in Zimbabwe.</title>
        <authorList>
            <person name="van Rijswijck I.M.H."/>
            <person name="Derks M.F.L."/>
            <person name="Abee T."/>
            <person name="de Ridder D."/>
            <person name="Smid E.J."/>
        </authorList>
    </citation>
    <scope>NUCLEOTIDE SEQUENCE [LARGE SCALE GENOMIC DNA]</scope>
    <source>
        <strain evidence="4">65</strain>
    </source>
</reference>
<feature type="compositionally biased region" description="Polar residues" evidence="1">
    <location>
        <begin position="679"/>
        <end position="691"/>
    </location>
</feature>
<feature type="compositionally biased region" description="Polar residues" evidence="1">
    <location>
        <begin position="892"/>
        <end position="909"/>
    </location>
</feature>
<evidence type="ECO:0000313" key="3">
    <source>
        <dbReference type="EMBL" id="ONH68873.1"/>
    </source>
</evidence>